<keyword evidence="5 8" id="KW-0812">Transmembrane</keyword>
<keyword evidence="6 8" id="KW-1133">Transmembrane helix</keyword>
<dbReference type="EMBL" id="JAMQKB010000001">
    <property type="protein sequence ID" value="MDC3422905.1"/>
    <property type="molecule type" value="Genomic_DNA"/>
</dbReference>
<sequence>MGINRYLYYLIFLNMIINVVVLVPNILINDRFNGALMAMLVSIPISLTLIYFFGKAIARFPGMGLPEILKDHLPKWGHHSTLFLFGVMWYLIGLIPLLVFVSIIKDYINQDNDRLLIISVLLILLVFCCRLNSKTLLYGMEVLLVINVPLVLFLIAKLLINKEMNWDAILEIGTHFFGIPSLQSIAAATFMFTGYTNMVIFQRIFEGKFKFKHIWMIGVLGLLFLLTSFFIPIGYQGTDGVANYMLPWLVTADSIRIEFFVVERVLYLFIFVYISIGLIGTIIFWHIALDLLKNIFPEKSRDKSSWAILILFSAVAMTLEIFLNEYDRYDFTSAWLIVRLFGELLLVLIMSYAARKKALK</sequence>
<dbReference type="AlphaFoldDB" id="A0A9X4ALX5"/>
<dbReference type="RefSeq" id="WP_272434531.1">
    <property type="nucleotide sequence ID" value="NZ_JAMQKB010000001.1"/>
</dbReference>
<name>A0A9X4ALX5_9BACI</name>
<feature type="transmembrane region" description="Helical" evidence="8">
    <location>
        <begin position="304"/>
        <end position="323"/>
    </location>
</feature>
<keyword evidence="4" id="KW-0309">Germination</keyword>
<comment type="similarity">
    <text evidence="2">Belongs to the amino acid-polyamine-organocation (APC) superfamily. Spore germination protein (SGP) (TC 2.A.3.9) family.</text>
</comment>
<dbReference type="GO" id="GO:0016020">
    <property type="term" value="C:membrane"/>
    <property type="evidence" value="ECO:0007669"/>
    <property type="project" value="UniProtKB-SubCell"/>
</dbReference>
<feature type="transmembrane region" description="Helical" evidence="8">
    <location>
        <begin position="335"/>
        <end position="354"/>
    </location>
</feature>
<evidence type="ECO:0000256" key="1">
    <source>
        <dbReference type="ARBA" id="ARBA00004141"/>
    </source>
</evidence>
<dbReference type="PANTHER" id="PTHR34975">
    <property type="entry name" value="SPORE GERMINATION PROTEIN A2"/>
    <property type="match status" value="1"/>
</dbReference>
<organism evidence="9 10">
    <name type="scientific">Terrihalobacillus insolitus</name>
    <dbReference type="NCBI Taxonomy" id="2950438"/>
    <lineage>
        <taxon>Bacteria</taxon>
        <taxon>Bacillati</taxon>
        <taxon>Bacillota</taxon>
        <taxon>Bacilli</taxon>
        <taxon>Bacillales</taxon>
        <taxon>Bacillaceae</taxon>
        <taxon>Terrihalobacillus</taxon>
    </lineage>
</organism>
<evidence type="ECO:0000256" key="7">
    <source>
        <dbReference type="ARBA" id="ARBA00023136"/>
    </source>
</evidence>
<dbReference type="InterPro" id="IPR004761">
    <property type="entry name" value="Spore_GerAB"/>
</dbReference>
<dbReference type="GO" id="GO:0009847">
    <property type="term" value="P:spore germination"/>
    <property type="evidence" value="ECO:0007669"/>
    <property type="project" value="InterPro"/>
</dbReference>
<evidence type="ECO:0000256" key="8">
    <source>
        <dbReference type="SAM" id="Phobius"/>
    </source>
</evidence>
<feature type="transmembrane region" description="Helical" evidence="8">
    <location>
        <begin position="266"/>
        <end position="292"/>
    </location>
</feature>
<evidence type="ECO:0000256" key="5">
    <source>
        <dbReference type="ARBA" id="ARBA00022692"/>
    </source>
</evidence>
<feature type="transmembrane region" description="Helical" evidence="8">
    <location>
        <begin position="142"/>
        <end position="160"/>
    </location>
</feature>
<evidence type="ECO:0000313" key="9">
    <source>
        <dbReference type="EMBL" id="MDC3422905.1"/>
    </source>
</evidence>
<reference evidence="9" key="1">
    <citation type="submission" date="2022-06" db="EMBL/GenBank/DDBJ databases">
        <title>Aquibacillus sp. a new bacterium isolated from soil saline samples.</title>
        <authorList>
            <person name="Galisteo C."/>
            <person name="De La Haba R."/>
            <person name="Sanchez-Porro C."/>
            <person name="Ventosa A."/>
        </authorList>
    </citation>
    <scope>NUCLEOTIDE SEQUENCE</scope>
    <source>
        <strain evidence="9">3ASR75-11</strain>
    </source>
</reference>
<feature type="transmembrane region" description="Helical" evidence="8">
    <location>
        <begin position="172"/>
        <end position="193"/>
    </location>
</feature>
<keyword evidence="3" id="KW-0813">Transport</keyword>
<evidence type="ECO:0000313" key="10">
    <source>
        <dbReference type="Proteomes" id="UP001145050"/>
    </source>
</evidence>
<evidence type="ECO:0000256" key="2">
    <source>
        <dbReference type="ARBA" id="ARBA00007998"/>
    </source>
</evidence>
<comment type="subcellular location">
    <subcellularLocation>
        <location evidence="1">Membrane</location>
        <topology evidence="1">Multi-pass membrane protein</topology>
    </subcellularLocation>
</comment>
<evidence type="ECO:0000256" key="4">
    <source>
        <dbReference type="ARBA" id="ARBA00022544"/>
    </source>
</evidence>
<evidence type="ECO:0000256" key="6">
    <source>
        <dbReference type="ARBA" id="ARBA00022989"/>
    </source>
</evidence>
<dbReference type="Proteomes" id="UP001145050">
    <property type="component" value="Unassembled WGS sequence"/>
</dbReference>
<comment type="caution">
    <text evidence="9">The sequence shown here is derived from an EMBL/GenBank/DDBJ whole genome shotgun (WGS) entry which is preliminary data.</text>
</comment>
<evidence type="ECO:0000256" key="3">
    <source>
        <dbReference type="ARBA" id="ARBA00022448"/>
    </source>
</evidence>
<dbReference type="Pfam" id="PF03845">
    <property type="entry name" value="Spore_permease"/>
    <property type="match status" value="1"/>
</dbReference>
<keyword evidence="7 8" id="KW-0472">Membrane</keyword>
<protein>
    <submittedName>
        <fullName evidence="9">GerAB/ArcD/ProY family transporter</fullName>
    </submittedName>
</protein>
<gene>
    <name evidence="9" type="ORF">NC797_00100</name>
</gene>
<keyword evidence="10" id="KW-1185">Reference proteome</keyword>
<feature type="transmembrane region" description="Helical" evidence="8">
    <location>
        <begin position="7"/>
        <end position="28"/>
    </location>
</feature>
<feature type="transmembrane region" description="Helical" evidence="8">
    <location>
        <begin position="34"/>
        <end position="53"/>
    </location>
</feature>
<dbReference type="PANTHER" id="PTHR34975:SF2">
    <property type="entry name" value="SPORE GERMINATION PROTEIN A2"/>
    <property type="match status" value="1"/>
</dbReference>
<accession>A0A9X4ALX5</accession>
<proteinExistence type="inferred from homology"/>
<feature type="transmembrane region" description="Helical" evidence="8">
    <location>
        <begin position="115"/>
        <end position="133"/>
    </location>
</feature>
<feature type="transmembrane region" description="Helical" evidence="8">
    <location>
        <begin position="82"/>
        <end position="103"/>
    </location>
</feature>
<feature type="transmembrane region" description="Helical" evidence="8">
    <location>
        <begin position="214"/>
        <end position="235"/>
    </location>
</feature>